<sequence>MATLDDVAKLALALPEVVETDYRDRRAWSVRGKTFAWERPFSKADIKRYGDEVPPELPVLGVRTDGLVEKEAILADPPPGVFHIPHFNGYAGVLVELGRISGDDLRDVLLDAWLAMAPQELVDRHRGGQG</sequence>
<proteinExistence type="predicted"/>
<evidence type="ECO:0000313" key="2">
    <source>
        <dbReference type="Proteomes" id="UP001327225"/>
    </source>
</evidence>
<dbReference type="InterPro" id="IPR038056">
    <property type="entry name" value="YjbR-like_sf"/>
</dbReference>
<dbReference type="RefSeq" id="WP_322936699.1">
    <property type="nucleotide sequence ID" value="NZ_CP141059.1"/>
</dbReference>
<dbReference type="EMBL" id="CP141059">
    <property type="protein sequence ID" value="WQQ25258.1"/>
    <property type="molecule type" value="Genomic_DNA"/>
</dbReference>
<name>A0ABZ0ZLP4_9ACTN</name>
<dbReference type="Pfam" id="PF04237">
    <property type="entry name" value="YjbR"/>
    <property type="match status" value="1"/>
</dbReference>
<protein>
    <recommendedName>
        <fullName evidence="3">MmcQ/YjbR family DNA-binding protein</fullName>
    </recommendedName>
</protein>
<organism evidence="1 2">
    <name type="scientific">Nocardioides bizhenqiangii</name>
    <dbReference type="NCBI Taxonomy" id="3095076"/>
    <lineage>
        <taxon>Bacteria</taxon>
        <taxon>Bacillati</taxon>
        <taxon>Actinomycetota</taxon>
        <taxon>Actinomycetes</taxon>
        <taxon>Propionibacteriales</taxon>
        <taxon>Nocardioidaceae</taxon>
        <taxon>Nocardioides</taxon>
    </lineage>
</organism>
<evidence type="ECO:0000313" key="1">
    <source>
        <dbReference type="EMBL" id="WQQ25258.1"/>
    </source>
</evidence>
<reference evidence="2" key="1">
    <citation type="submission" date="2023-12" db="EMBL/GenBank/DDBJ databases">
        <title>Novel species in genus Nocardioides.</title>
        <authorList>
            <person name="Zhou H."/>
        </authorList>
    </citation>
    <scope>NUCLEOTIDE SEQUENCE [LARGE SCALE GENOMIC DNA]</scope>
    <source>
        <strain evidence="2">HM61</strain>
    </source>
</reference>
<accession>A0ABZ0ZLP4</accession>
<gene>
    <name evidence="1" type="ORF">SHK19_14950</name>
</gene>
<dbReference type="Proteomes" id="UP001327225">
    <property type="component" value="Chromosome"/>
</dbReference>
<keyword evidence="2" id="KW-1185">Reference proteome</keyword>
<evidence type="ECO:0008006" key="3">
    <source>
        <dbReference type="Google" id="ProtNLM"/>
    </source>
</evidence>
<dbReference type="InterPro" id="IPR058532">
    <property type="entry name" value="YjbR/MT2646/Rv2570-like"/>
</dbReference>
<dbReference type="SUPFAM" id="SSF142906">
    <property type="entry name" value="YjbR-like"/>
    <property type="match status" value="1"/>
</dbReference>